<dbReference type="RefSeq" id="WP_100357288.1">
    <property type="nucleotide sequence ID" value="NZ_PGOZ01000002.1"/>
</dbReference>
<dbReference type="AlphaFoldDB" id="A0A2H9UPF6"/>
<evidence type="ECO:0000313" key="1">
    <source>
        <dbReference type="EMBL" id="PJI33567.1"/>
    </source>
</evidence>
<reference evidence="1 2" key="1">
    <citation type="submission" date="2017-11" db="EMBL/GenBank/DDBJ databases">
        <authorList>
            <person name="Han C.G."/>
        </authorList>
    </citation>
    <scope>NUCLEOTIDE SEQUENCE [LARGE SCALE GENOMIC DNA]</scope>
    <source>
        <strain evidence="1 2">ANC 5347</strain>
    </source>
</reference>
<protein>
    <submittedName>
        <fullName evidence="1">Uncharacterized protein</fullName>
    </submittedName>
</protein>
<proteinExistence type="predicted"/>
<organism evidence="1 2">
    <name type="scientific">Acinetobacter pseudolwoffii</name>
    <dbReference type="NCBI Taxonomy" id="2053287"/>
    <lineage>
        <taxon>Bacteria</taxon>
        <taxon>Pseudomonadati</taxon>
        <taxon>Pseudomonadota</taxon>
        <taxon>Gammaproteobacteria</taxon>
        <taxon>Moraxellales</taxon>
        <taxon>Moraxellaceae</taxon>
        <taxon>Acinetobacter</taxon>
    </lineage>
</organism>
<dbReference type="EMBL" id="PGOZ01000002">
    <property type="protein sequence ID" value="PJI33567.1"/>
    <property type="molecule type" value="Genomic_DNA"/>
</dbReference>
<accession>A0A2H9UPF6</accession>
<dbReference type="Proteomes" id="UP000242351">
    <property type="component" value="Unassembled WGS sequence"/>
</dbReference>
<evidence type="ECO:0000313" key="2">
    <source>
        <dbReference type="Proteomes" id="UP000242351"/>
    </source>
</evidence>
<gene>
    <name evidence="1" type="ORF">CU320_04005</name>
</gene>
<comment type="caution">
    <text evidence="1">The sequence shown here is derived from an EMBL/GenBank/DDBJ whole genome shotgun (WGS) entry which is preliminary data.</text>
</comment>
<reference evidence="1 2" key="2">
    <citation type="submission" date="2017-12" db="EMBL/GenBank/DDBJ databases">
        <title>Revising the taxonomy of the Acinetobacter lwoffii group: the description of Acinetobacter pseudolwoffii sp. nov. and emended description of Acinetobacter lwoffii.</title>
        <authorList>
            <person name="Nemec A."/>
        </authorList>
    </citation>
    <scope>NUCLEOTIDE SEQUENCE [LARGE SCALE GENOMIC DNA]</scope>
    <source>
        <strain evidence="1 2">ANC 5347</strain>
    </source>
</reference>
<sequence length="95" mass="10905">MELEERLRKLENECFNNTLRRQVDTHYMGRILRHLVSTGVVDGPQLKQAITLIGEDMKKGSNYAPDSVQTIEEHTAQWLNHIEEPKEFLLSGAVS</sequence>
<name>A0A2H9UPF6_9GAMM</name>